<keyword evidence="3" id="KW-1185">Reference proteome</keyword>
<dbReference type="PROSITE" id="PS50943">
    <property type="entry name" value="HTH_CROC1"/>
    <property type="match status" value="1"/>
</dbReference>
<gene>
    <name evidence="2" type="ORF">SAMN05443529_10915</name>
</gene>
<dbReference type="RefSeq" id="WP_092332638.1">
    <property type="nucleotide sequence ID" value="NZ_FNCP01000009.1"/>
</dbReference>
<evidence type="ECO:0000259" key="1">
    <source>
        <dbReference type="PROSITE" id="PS50943"/>
    </source>
</evidence>
<dbReference type="GO" id="GO:0003677">
    <property type="term" value="F:DNA binding"/>
    <property type="evidence" value="ECO:0007669"/>
    <property type="project" value="InterPro"/>
</dbReference>
<dbReference type="Pfam" id="PF01381">
    <property type="entry name" value="HTH_3"/>
    <property type="match status" value="1"/>
</dbReference>
<dbReference type="EMBL" id="FNCP01000009">
    <property type="protein sequence ID" value="SDH03992.1"/>
    <property type="molecule type" value="Genomic_DNA"/>
</dbReference>
<feature type="domain" description="HTH cro/C1-type" evidence="1">
    <location>
        <begin position="20"/>
        <end position="59"/>
    </location>
</feature>
<organism evidence="2 3">
    <name type="scientific">Desulfosporosinus hippei DSM 8344</name>
    <dbReference type="NCBI Taxonomy" id="1121419"/>
    <lineage>
        <taxon>Bacteria</taxon>
        <taxon>Bacillati</taxon>
        <taxon>Bacillota</taxon>
        <taxon>Clostridia</taxon>
        <taxon>Eubacteriales</taxon>
        <taxon>Desulfitobacteriaceae</taxon>
        <taxon>Desulfosporosinus</taxon>
    </lineage>
</organism>
<dbReference type="Proteomes" id="UP000198656">
    <property type="component" value="Unassembled WGS sequence"/>
</dbReference>
<evidence type="ECO:0000313" key="2">
    <source>
        <dbReference type="EMBL" id="SDH03992.1"/>
    </source>
</evidence>
<dbReference type="CDD" id="cd00093">
    <property type="entry name" value="HTH_XRE"/>
    <property type="match status" value="1"/>
</dbReference>
<dbReference type="InterPro" id="IPR010982">
    <property type="entry name" value="Lambda_DNA-bd_dom_sf"/>
</dbReference>
<proteinExistence type="predicted"/>
<evidence type="ECO:0000313" key="3">
    <source>
        <dbReference type="Proteomes" id="UP000198656"/>
    </source>
</evidence>
<dbReference type="InterPro" id="IPR001387">
    <property type="entry name" value="Cro/C1-type_HTH"/>
</dbReference>
<reference evidence="3" key="1">
    <citation type="submission" date="2016-10" db="EMBL/GenBank/DDBJ databases">
        <authorList>
            <person name="Varghese N."/>
            <person name="Submissions S."/>
        </authorList>
    </citation>
    <scope>NUCLEOTIDE SEQUENCE [LARGE SCALE GENOMIC DNA]</scope>
    <source>
        <strain evidence="3">DSM 8344</strain>
    </source>
</reference>
<name>A0A1G7Z5E4_9FIRM</name>
<dbReference type="SUPFAM" id="SSF47413">
    <property type="entry name" value="lambda repressor-like DNA-binding domains"/>
    <property type="match status" value="1"/>
</dbReference>
<sequence>MIIGLEYIAKIFQVEYKTIAEILGISPKTVNDWVKGRKNIPENRLKQLAQHFELKEEYFQKELSKPEAIEVQIKNVIRQSQNVDVERTIVDELGKEHLVIETVNDSEALIQLLNEEKARASLLSEISKMVDVDNGKEYNLNFFQDLVRLIKEDRSKRLVFLLIGSMSRAIGNANYGVKENEEEVEFIKAFRELLPLYGLKGKKGEIVKRKKVLPPEEICSTKSRRKGERDKKFLLEGKDQEI</sequence>
<accession>A0A1G7Z5E4</accession>
<dbReference type="OrthoDB" id="1904300at2"/>
<protein>
    <submittedName>
        <fullName evidence="2">Helix-turn-helix</fullName>
    </submittedName>
</protein>
<dbReference type="AlphaFoldDB" id="A0A1G7Z5E4"/>
<dbReference type="Gene3D" id="1.10.260.40">
    <property type="entry name" value="lambda repressor-like DNA-binding domains"/>
    <property type="match status" value="1"/>
</dbReference>